<sequence>MSSPVQAQFLPFVETNSLLRRCVDTTGMNTCEKPVANWMKWAVVASITGLFLASIVLVLIWLYCRQKRRNRDENAYADNDSINDYMLDELEPTKPTRTGLRRQALIRLGIRKNTP</sequence>
<dbReference type="RefSeq" id="XP_025587350.1">
    <property type="nucleotide sequence ID" value="XM_025729399.2"/>
</dbReference>
<feature type="transmembrane region" description="Helical" evidence="1">
    <location>
        <begin position="41"/>
        <end position="64"/>
    </location>
</feature>
<keyword evidence="1" id="KW-0812">Transmembrane</keyword>
<dbReference type="Proteomes" id="UP000245910">
    <property type="component" value="Chromosome I"/>
</dbReference>
<evidence type="ECO:0000256" key="1">
    <source>
        <dbReference type="SAM" id="Phobius"/>
    </source>
</evidence>
<accession>A0A2L2TRN5</accession>
<keyword evidence="1" id="KW-0472">Membrane</keyword>
<dbReference type="EMBL" id="LN649229">
    <property type="protein sequence ID" value="CEI63630.1"/>
    <property type="molecule type" value="Genomic_DNA"/>
</dbReference>
<dbReference type="KEGG" id="fvn:FVRRES_00142"/>
<evidence type="ECO:0000313" key="3">
    <source>
        <dbReference type="Proteomes" id="UP000245910"/>
    </source>
</evidence>
<keyword evidence="1" id="KW-1133">Transmembrane helix</keyword>
<protein>
    <submittedName>
        <fullName evidence="2">Uncharacterized protein</fullName>
    </submittedName>
</protein>
<keyword evidence="3" id="KW-1185">Reference proteome</keyword>
<organism evidence="2 3">
    <name type="scientific">Fusarium venenatum</name>
    <dbReference type="NCBI Taxonomy" id="56646"/>
    <lineage>
        <taxon>Eukaryota</taxon>
        <taxon>Fungi</taxon>
        <taxon>Dikarya</taxon>
        <taxon>Ascomycota</taxon>
        <taxon>Pezizomycotina</taxon>
        <taxon>Sordariomycetes</taxon>
        <taxon>Hypocreomycetidae</taxon>
        <taxon>Hypocreales</taxon>
        <taxon>Nectriaceae</taxon>
        <taxon>Fusarium</taxon>
    </lineage>
</organism>
<dbReference type="GeneID" id="37251786"/>
<dbReference type="AlphaFoldDB" id="A0A2L2TRN5"/>
<name>A0A2L2TRN5_9HYPO</name>
<proteinExistence type="predicted"/>
<evidence type="ECO:0000313" key="2">
    <source>
        <dbReference type="EMBL" id="CEI63630.1"/>
    </source>
</evidence>
<reference evidence="3" key="1">
    <citation type="submission" date="2014-10" db="EMBL/GenBank/DDBJ databases">
        <authorList>
            <person name="King R."/>
        </authorList>
    </citation>
    <scope>NUCLEOTIDE SEQUENCE [LARGE SCALE GENOMIC DNA]</scope>
    <source>
        <strain evidence="3">A3/5</strain>
    </source>
</reference>